<keyword evidence="6" id="KW-1185">Reference proteome</keyword>
<feature type="region of interest" description="Disordered" evidence="2">
    <location>
        <begin position="201"/>
        <end position="224"/>
    </location>
</feature>
<accession>A0AAV6Y818</accession>
<feature type="compositionally biased region" description="Polar residues" evidence="2">
    <location>
        <begin position="140"/>
        <end position="155"/>
    </location>
</feature>
<dbReference type="PANTHER" id="PTHR21450:SF6">
    <property type="entry name" value="EXPRESSED PROTEIN"/>
    <property type="match status" value="1"/>
</dbReference>
<keyword evidence="1" id="KW-0175">Coiled coil</keyword>
<organism evidence="5 6">
    <name type="scientific">Buddleja alternifolia</name>
    <dbReference type="NCBI Taxonomy" id="168488"/>
    <lineage>
        <taxon>Eukaryota</taxon>
        <taxon>Viridiplantae</taxon>
        <taxon>Streptophyta</taxon>
        <taxon>Embryophyta</taxon>
        <taxon>Tracheophyta</taxon>
        <taxon>Spermatophyta</taxon>
        <taxon>Magnoliopsida</taxon>
        <taxon>eudicotyledons</taxon>
        <taxon>Gunneridae</taxon>
        <taxon>Pentapetalae</taxon>
        <taxon>asterids</taxon>
        <taxon>lamiids</taxon>
        <taxon>Lamiales</taxon>
        <taxon>Scrophulariaceae</taxon>
        <taxon>Buddlejeae</taxon>
        <taxon>Buddleja</taxon>
    </lineage>
</organism>
<dbReference type="AlphaFoldDB" id="A0AAV6Y818"/>
<proteinExistence type="predicted"/>
<dbReference type="EMBL" id="WHWC01000002">
    <property type="protein sequence ID" value="KAG8388879.1"/>
    <property type="molecule type" value="Genomic_DNA"/>
</dbReference>
<evidence type="ECO:0000313" key="5">
    <source>
        <dbReference type="EMBL" id="KAG8388879.1"/>
    </source>
</evidence>
<evidence type="ECO:0000256" key="2">
    <source>
        <dbReference type="SAM" id="MobiDB-lite"/>
    </source>
</evidence>
<reference evidence="5" key="1">
    <citation type="submission" date="2019-10" db="EMBL/GenBank/DDBJ databases">
        <authorList>
            <person name="Zhang R."/>
            <person name="Pan Y."/>
            <person name="Wang J."/>
            <person name="Ma R."/>
            <person name="Yu S."/>
        </authorList>
    </citation>
    <scope>NUCLEOTIDE SEQUENCE</scope>
    <source>
        <strain evidence="5">LA-IB0</strain>
        <tissue evidence="5">Leaf</tissue>
    </source>
</reference>
<comment type="caution">
    <text evidence="5">The sequence shown here is derived from an EMBL/GenBank/DDBJ whole genome shotgun (WGS) entry which is preliminary data.</text>
</comment>
<feature type="domain" description="DUF632" evidence="3">
    <location>
        <begin position="357"/>
        <end position="696"/>
    </location>
</feature>
<dbReference type="Pfam" id="PF04783">
    <property type="entry name" value="DUF630"/>
    <property type="match status" value="1"/>
</dbReference>
<sequence length="781" mass="88063">MGASNSRLEEDKGLQLCRARKKFIKQALNGRCSLAAAHIAYIEELRIVGNALRRFVETDAQSESSFLNPTRSVTPEPRALTERSVSQLSFSSRSLSQNVDATGNVSPSPSTPVSTRYHSHHMKFRTTFSKKVEEKPQVPVTESVTSNTPPSNTPRFTEAPEASSFGTPSIAQGTPPPPWDYFGLFDPIDDHFSSQERVGFDQGSIDSDETKHVREEEGDPEMEDLEEKLSSHEIEESQVSEDEFDEPEISNLVRSFKNVNRAADSVVDGDSPLIPSESRVSESMKEVKENLVNGDSPIRPSENVVSETKFVNGKKNNSPDLSPLRATSSRFVHLNDVKITPMKQSEVEDKVVPKDFFSSMKEIEQLFLKASESGKEVPRMLEANKFHFRPVFGRERGPVTSSLLKSCFSCGEDPSEVPQEPPQNSVKYLTWHRTTSSRSASSRNLLGANSTDAVDDPSNNLFDNFCMVSGSHASTLDRLYAWEKKLYDEVKAGQLLRSNFDQKCKLLRQQESRGESTDKTRAVVKDLHSRIKVAIHRISSISEKIEDIRDKELQPQLEELIEGLRKMWEMMLECHQLQFHIISISHTPGNTKMTILSDSRRQITIHLEHELSSLLSTFTKWISAQKLYVESIDKWLFKCVSLPQNPSKRNKRMKPPPIRNIGPPIYMICGSWLEMIEELPSKAVVDSIKDLAAEVAHFLPRQEKNHGKGENHTPNGEFGINMVREEALENGVAAFDRFRICLAGFLGQLNNFAESSVKMLNELQKAIEEAKSNYEQFKSQQ</sequence>
<evidence type="ECO:0000313" key="6">
    <source>
        <dbReference type="Proteomes" id="UP000826271"/>
    </source>
</evidence>
<feature type="compositionally biased region" description="Polar residues" evidence="2">
    <location>
        <begin position="59"/>
        <end position="73"/>
    </location>
</feature>
<dbReference type="Pfam" id="PF04782">
    <property type="entry name" value="DUF632"/>
    <property type="match status" value="1"/>
</dbReference>
<dbReference type="InterPro" id="IPR006867">
    <property type="entry name" value="DUF632"/>
</dbReference>
<protein>
    <submittedName>
        <fullName evidence="5">Uncharacterized protein</fullName>
    </submittedName>
</protein>
<evidence type="ECO:0000256" key="1">
    <source>
        <dbReference type="SAM" id="Coils"/>
    </source>
</evidence>
<feature type="coiled-coil region" evidence="1">
    <location>
        <begin position="753"/>
        <end position="780"/>
    </location>
</feature>
<dbReference type="PANTHER" id="PTHR21450">
    <property type="entry name" value="PROTEIN ALTERED PHOSPHATE STARVATION RESPONSE 1"/>
    <property type="match status" value="1"/>
</dbReference>
<feature type="compositionally biased region" description="Low complexity" evidence="2">
    <location>
        <begin position="105"/>
        <end position="115"/>
    </location>
</feature>
<evidence type="ECO:0000259" key="3">
    <source>
        <dbReference type="Pfam" id="PF04782"/>
    </source>
</evidence>
<feature type="region of interest" description="Disordered" evidence="2">
    <location>
        <begin position="59"/>
        <end position="182"/>
    </location>
</feature>
<name>A0AAV6Y818_9LAMI</name>
<feature type="compositionally biased region" description="Low complexity" evidence="2">
    <location>
        <begin position="83"/>
        <end position="97"/>
    </location>
</feature>
<dbReference type="Proteomes" id="UP000826271">
    <property type="component" value="Unassembled WGS sequence"/>
</dbReference>
<gene>
    <name evidence="5" type="ORF">BUALT_Bualt02G0171100</name>
</gene>
<evidence type="ECO:0000259" key="4">
    <source>
        <dbReference type="Pfam" id="PF04783"/>
    </source>
</evidence>
<feature type="domain" description="DUF630" evidence="4">
    <location>
        <begin position="1"/>
        <end position="59"/>
    </location>
</feature>
<dbReference type="InterPro" id="IPR006868">
    <property type="entry name" value="DUF630"/>
</dbReference>